<sequence length="75" mass="7962">MQTLIVGAIVAVCGVYATWSLMPAAWRRALARRLLRWPGLGRWRAVQRAAGGSGAGCGGCGDCGEAPIQVVRRPR</sequence>
<gene>
    <name evidence="2" type="ORF">KAK03_06710</name>
</gene>
<keyword evidence="1" id="KW-0472">Membrane</keyword>
<dbReference type="Pfam" id="PF20228">
    <property type="entry name" value="DUF6587"/>
    <property type="match status" value="1"/>
</dbReference>
<dbReference type="AlphaFoldDB" id="A0A940YBU2"/>
<keyword evidence="1" id="KW-1133">Transmembrane helix</keyword>
<comment type="caution">
    <text evidence="2">The sequence shown here is derived from an EMBL/GenBank/DDBJ whole genome shotgun (WGS) entry which is preliminary data.</text>
</comment>
<name>A0A940YBU2_9BURK</name>
<dbReference type="RefSeq" id="WP_210852669.1">
    <property type="nucleotide sequence ID" value="NZ_JAGQDD010000003.1"/>
</dbReference>
<evidence type="ECO:0000313" key="2">
    <source>
        <dbReference type="EMBL" id="MBQ0930176.1"/>
    </source>
</evidence>
<dbReference type="EMBL" id="JAGQDD010000003">
    <property type="protein sequence ID" value="MBQ0930176.1"/>
    <property type="molecule type" value="Genomic_DNA"/>
</dbReference>
<evidence type="ECO:0000313" key="3">
    <source>
        <dbReference type="Proteomes" id="UP000676246"/>
    </source>
</evidence>
<keyword evidence="3" id="KW-1185">Reference proteome</keyword>
<evidence type="ECO:0000256" key="1">
    <source>
        <dbReference type="SAM" id="Phobius"/>
    </source>
</evidence>
<dbReference type="Proteomes" id="UP000676246">
    <property type="component" value="Unassembled WGS sequence"/>
</dbReference>
<organism evidence="2 3">
    <name type="scientific">Ideonella alba</name>
    <dbReference type="NCBI Taxonomy" id="2824118"/>
    <lineage>
        <taxon>Bacteria</taxon>
        <taxon>Pseudomonadati</taxon>
        <taxon>Pseudomonadota</taxon>
        <taxon>Betaproteobacteria</taxon>
        <taxon>Burkholderiales</taxon>
        <taxon>Sphaerotilaceae</taxon>
        <taxon>Ideonella</taxon>
    </lineage>
</organism>
<dbReference type="InterPro" id="IPR046494">
    <property type="entry name" value="DUF6587"/>
</dbReference>
<protein>
    <submittedName>
        <fullName evidence="2">Uncharacterized protein</fullName>
    </submittedName>
</protein>
<proteinExistence type="predicted"/>
<keyword evidence="1" id="KW-0812">Transmembrane</keyword>
<accession>A0A940YBU2</accession>
<feature type="transmembrane region" description="Helical" evidence="1">
    <location>
        <begin position="6"/>
        <end position="26"/>
    </location>
</feature>
<reference evidence="2 3" key="1">
    <citation type="submission" date="2021-04" db="EMBL/GenBank/DDBJ databases">
        <title>The genome sequence of Ideonella sp. 3Y2.</title>
        <authorList>
            <person name="Liu Y."/>
        </authorList>
    </citation>
    <scope>NUCLEOTIDE SEQUENCE [LARGE SCALE GENOMIC DNA]</scope>
    <source>
        <strain evidence="2 3">3Y2</strain>
    </source>
</reference>